<protein>
    <submittedName>
        <fullName evidence="2">Uncharacterized protein</fullName>
    </submittedName>
</protein>
<dbReference type="AlphaFoldDB" id="A0A7S1XBK2"/>
<sequence>MANRIILWLLEYLILEGPAQEVPYSCPPCSENHYYAQIQVYISYQKWVQRILDFERSNLPDSHPVQSVAMKTLDARVTQLVFPAFTFLLPPLSSWKATDLH</sequence>
<accession>A0A7S1XBK2</accession>
<keyword evidence="1" id="KW-0732">Signal</keyword>
<dbReference type="EMBL" id="HBGH01002428">
    <property type="protein sequence ID" value="CAD9226095.1"/>
    <property type="molecule type" value="Transcribed_RNA"/>
</dbReference>
<name>A0A7S1XBK2_9RHOD</name>
<evidence type="ECO:0000313" key="2">
    <source>
        <dbReference type="EMBL" id="CAD9226095.1"/>
    </source>
</evidence>
<feature type="signal peptide" evidence="1">
    <location>
        <begin position="1"/>
        <end position="21"/>
    </location>
</feature>
<feature type="chain" id="PRO_5031051223" evidence="1">
    <location>
        <begin position="22"/>
        <end position="101"/>
    </location>
</feature>
<proteinExistence type="predicted"/>
<organism evidence="2">
    <name type="scientific">Compsopogon caeruleus</name>
    <dbReference type="NCBI Taxonomy" id="31354"/>
    <lineage>
        <taxon>Eukaryota</taxon>
        <taxon>Rhodophyta</taxon>
        <taxon>Compsopogonophyceae</taxon>
        <taxon>Compsopogonales</taxon>
        <taxon>Compsopogonaceae</taxon>
        <taxon>Compsopogon</taxon>
    </lineage>
</organism>
<evidence type="ECO:0000256" key="1">
    <source>
        <dbReference type="SAM" id="SignalP"/>
    </source>
</evidence>
<gene>
    <name evidence="2" type="ORF">CCAE0312_LOCUS1328</name>
</gene>
<reference evidence="2" key="1">
    <citation type="submission" date="2021-01" db="EMBL/GenBank/DDBJ databases">
        <authorList>
            <person name="Corre E."/>
            <person name="Pelletier E."/>
            <person name="Niang G."/>
            <person name="Scheremetjew M."/>
            <person name="Finn R."/>
            <person name="Kale V."/>
            <person name="Holt S."/>
            <person name="Cochrane G."/>
            <person name="Meng A."/>
            <person name="Brown T."/>
            <person name="Cohen L."/>
        </authorList>
    </citation>
    <scope>NUCLEOTIDE SEQUENCE</scope>
    <source>
        <strain evidence="2">SAG 36.94</strain>
    </source>
</reference>